<dbReference type="InterPro" id="IPR055411">
    <property type="entry name" value="LRR_FXL15/At3g58940/PEG3-like"/>
</dbReference>
<dbReference type="PANTHER" id="PTHR31639">
    <property type="entry name" value="F-BOX PROTEIN-LIKE"/>
    <property type="match status" value="1"/>
</dbReference>
<dbReference type="InterPro" id="IPR036047">
    <property type="entry name" value="F-box-like_dom_sf"/>
</dbReference>
<dbReference type="InterPro" id="IPR032675">
    <property type="entry name" value="LRR_dom_sf"/>
</dbReference>
<dbReference type="AlphaFoldDB" id="A0ABD1WPE2"/>
<dbReference type="PROSITE" id="PS50181">
    <property type="entry name" value="FBOX"/>
    <property type="match status" value="1"/>
</dbReference>
<dbReference type="InterPro" id="IPR001810">
    <property type="entry name" value="F-box_dom"/>
</dbReference>
<dbReference type="Proteomes" id="UP001604277">
    <property type="component" value="Unassembled WGS sequence"/>
</dbReference>
<feature type="domain" description="F-box" evidence="1">
    <location>
        <begin position="57"/>
        <end position="110"/>
    </location>
</feature>
<organism evidence="2 3">
    <name type="scientific">Forsythia ovata</name>
    <dbReference type="NCBI Taxonomy" id="205694"/>
    <lineage>
        <taxon>Eukaryota</taxon>
        <taxon>Viridiplantae</taxon>
        <taxon>Streptophyta</taxon>
        <taxon>Embryophyta</taxon>
        <taxon>Tracheophyta</taxon>
        <taxon>Spermatophyta</taxon>
        <taxon>Magnoliopsida</taxon>
        <taxon>eudicotyledons</taxon>
        <taxon>Gunneridae</taxon>
        <taxon>Pentapetalae</taxon>
        <taxon>asterids</taxon>
        <taxon>lamiids</taxon>
        <taxon>Lamiales</taxon>
        <taxon>Oleaceae</taxon>
        <taxon>Forsythieae</taxon>
        <taxon>Forsythia</taxon>
    </lineage>
</organism>
<evidence type="ECO:0000259" key="1">
    <source>
        <dbReference type="PROSITE" id="PS50181"/>
    </source>
</evidence>
<name>A0ABD1WPE2_9LAMI</name>
<evidence type="ECO:0000313" key="2">
    <source>
        <dbReference type="EMBL" id="KAL2551539.1"/>
    </source>
</evidence>
<dbReference type="Pfam" id="PF24758">
    <property type="entry name" value="LRR_At5g56370"/>
    <property type="match status" value="1"/>
</dbReference>
<proteinExistence type="predicted"/>
<dbReference type="SUPFAM" id="SSF81383">
    <property type="entry name" value="F-box domain"/>
    <property type="match status" value="1"/>
</dbReference>
<evidence type="ECO:0000313" key="3">
    <source>
        <dbReference type="Proteomes" id="UP001604277"/>
    </source>
</evidence>
<dbReference type="Gene3D" id="3.80.10.10">
    <property type="entry name" value="Ribonuclease Inhibitor"/>
    <property type="match status" value="1"/>
</dbReference>
<gene>
    <name evidence="2" type="ORF">Fot_05158</name>
</gene>
<reference evidence="3" key="1">
    <citation type="submission" date="2024-07" db="EMBL/GenBank/DDBJ databases">
        <title>Two chromosome-level genome assemblies of Korean endemic species Abeliophyllum distichum and Forsythia ovata (Oleaceae).</title>
        <authorList>
            <person name="Jang H."/>
        </authorList>
    </citation>
    <scope>NUCLEOTIDE SEQUENCE [LARGE SCALE GENOMIC DNA]</scope>
</reference>
<dbReference type="EMBL" id="JBFOLJ010000002">
    <property type="protein sequence ID" value="KAL2551539.1"/>
    <property type="molecule type" value="Genomic_DNA"/>
</dbReference>
<protein>
    <submittedName>
        <fullName evidence="2">F-box/FBD/LRR-repeat protein</fullName>
    </submittedName>
</protein>
<dbReference type="PANTHER" id="PTHR31639:SF312">
    <property type="entry name" value="CYCLIN-LIKE F-BOX"/>
    <property type="match status" value="1"/>
</dbReference>
<comment type="caution">
    <text evidence="2">The sequence shown here is derived from an EMBL/GenBank/DDBJ whole genome shotgun (WGS) entry which is preliminary data.</text>
</comment>
<keyword evidence="3" id="KW-1185">Reference proteome</keyword>
<accession>A0ABD1WPE2</accession>
<sequence length="504" mass="57110">MIYTKDKELTEALNELLKAQGLLAKLGVPGYGKPQGPTGTSWILFFSTMDIAPFQPVDRISNLPDNVIDQILTHFTICDVAKTSILSKEWRYKWLYLPHLIFDDKLWLKIKGNQESARTKFSLILYQILFFRRGPITKLTLIIPKLIGCSAIDHLIYFLSKNSVEEFTFKIQDRYQFPSSLFMCLRLKHLSLSTCAINPPSSFNGFKRLISLELEDVSIDAAVLGNLISKCPLLEQLVLNILVKFDGLEIAAPMLKLFKLKCNKPSICFLKSQLLEMVSVAAVKGGPLTVADENCNFVEYFKSQHALQKLHINCHFMTVKLCLTMLLPSLFKFLAADKVQTTLSATLNNLKVLELSAICLDSLVELSCSMLLIRSSPNLEKLNIEMRSLDIVGTSVVMDFLEVQDYSDVSLNRLHEVTLGNISGTAPEMALIKLLLEKSSTMRRMDILSTFYEYDDKLVGTLKELNKFWRASPNAEVNFKDETEQWRSNCLHVPGDLIDCLWLV</sequence>
<dbReference type="Pfam" id="PF00646">
    <property type="entry name" value="F-box"/>
    <property type="match status" value="1"/>
</dbReference>
<dbReference type="SUPFAM" id="SSF52058">
    <property type="entry name" value="L domain-like"/>
    <property type="match status" value="1"/>
</dbReference>